<evidence type="ECO:0000313" key="1">
    <source>
        <dbReference type="EMBL" id="GAJ46389.1"/>
    </source>
</evidence>
<comment type="caution">
    <text evidence="1">The sequence shown here is derived from an EMBL/GenBank/DDBJ whole genome shotgun (WGS) entry which is preliminary data.</text>
</comment>
<keyword evidence="2" id="KW-1185">Reference proteome</keyword>
<sequence length="97" mass="11497">MKKIFVFLFSMVVSSSYSPAFSNDYLKIFIEKLKNFTKGKTLIDALQKIDYSIFFNQLIQTNKETINFLENILTEKENVNYTYRNYSSIKNGFSKKY</sequence>
<dbReference type="AlphaFoldDB" id="A0A023DYA2"/>
<dbReference type="EMBL" id="BAUP01000089">
    <property type="protein sequence ID" value="GAJ46389.1"/>
    <property type="molecule type" value="Genomic_DNA"/>
</dbReference>
<accession>A0A023DYA2</accession>
<reference evidence="1 2" key="1">
    <citation type="journal article" date="2014" name="FEMS Microbiol. Lett.">
        <title>Draft genome sequences of three Holospora species (Holospora obtusa, Holospora undulata, and Holospora elegans), endonuclear symbiotic bacteria of the ciliate Paramecium caudatum.</title>
        <authorList>
            <person name="Dohra H."/>
            <person name="Tanaka K."/>
            <person name="Suzuki T."/>
            <person name="Fujishima M."/>
            <person name="Suzuki H."/>
        </authorList>
    </citation>
    <scope>NUCLEOTIDE SEQUENCE [LARGE SCALE GENOMIC DNA]</scope>
    <source>
        <strain evidence="1 2">E1</strain>
    </source>
</reference>
<evidence type="ECO:0000313" key="2">
    <source>
        <dbReference type="Proteomes" id="UP000024842"/>
    </source>
</evidence>
<organism evidence="1 2">
    <name type="scientific">Holospora elegans E1</name>
    <dbReference type="NCBI Taxonomy" id="1427503"/>
    <lineage>
        <taxon>Bacteria</taxon>
        <taxon>Pseudomonadati</taxon>
        <taxon>Pseudomonadota</taxon>
        <taxon>Alphaproteobacteria</taxon>
        <taxon>Holosporales</taxon>
        <taxon>Holosporaceae</taxon>
        <taxon>Holospora</taxon>
    </lineage>
</organism>
<name>A0A023DYA2_9PROT</name>
<protein>
    <submittedName>
        <fullName evidence="1">Uncharacterized protein</fullName>
    </submittedName>
</protein>
<gene>
    <name evidence="1" type="ORF">HE1_00722</name>
</gene>
<dbReference type="Proteomes" id="UP000024842">
    <property type="component" value="Unassembled WGS sequence"/>
</dbReference>
<dbReference type="RefSeq" id="WP_035544852.1">
    <property type="nucleotide sequence ID" value="NZ_BAUP01000089.1"/>
</dbReference>
<proteinExistence type="predicted"/>
<dbReference type="STRING" id="1427503.HE1_00722"/>